<keyword evidence="2" id="KW-1133">Transmembrane helix</keyword>
<keyword evidence="2" id="KW-0812">Transmembrane</keyword>
<feature type="transmembrane region" description="Helical" evidence="2">
    <location>
        <begin position="104"/>
        <end position="123"/>
    </location>
</feature>
<evidence type="ECO:0000256" key="2">
    <source>
        <dbReference type="SAM" id="Phobius"/>
    </source>
</evidence>
<feature type="compositionally biased region" description="Low complexity" evidence="1">
    <location>
        <begin position="58"/>
        <end position="88"/>
    </location>
</feature>
<dbReference type="EMBL" id="BMNG01000017">
    <property type="protein sequence ID" value="GGO55658.1"/>
    <property type="molecule type" value="Genomic_DNA"/>
</dbReference>
<dbReference type="RefSeq" id="WP_189176874.1">
    <property type="nucleotide sequence ID" value="NZ_BMNG01000017.1"/>
</dbReference>
<protein>
    <submittedName>
        <fullName evidence="3">Uncharacterized protein</fullName>
    </submittedName>
</protein>
<feature type="compositionally biased region" description="Low complexity" evidence="1">
    <location>
        <begin position="39"/>
        <end position="50"/>
    </location>
</feature>
<sequence>MSYNQPGPYGGQQPQQPGPYGGGQPQQPGPYGQPPQAPQPGYGYPQQAPQGVPPQQPPGYGYPQQPGAPYGQPQQPGPYGQQPQAPYGQVPPPPSGGGGKKTGLIIGAVAVIAAIGVGAYFVLGGSDSDSAGSVKDDGPHKIVTPPTVLTDYKQKPGSADGGDMSSEQTKNAAKYGVKNPTDVAAQYSSGTQENPLGQKILQINGVYGEIDDPSSVIDKMFAGAEKKSKENNPGGQKITVIGSPKSYNPSELDGAVMKCQEMKYAMGSSSSSTSQGPKEMSMATCIWGDKSTIGVVVTANVADALAGKTADLDEAAEKSAKFRKEVRVKL</sequence>
<evidence type="ECO:0000313" key="3">
    <source>
        <dbReference type="EMBL" id="GGO55658.1"/>
    </source>
</evidence>
<accession>A0ABQ2MN57</accession>
<feature type="compositionally biased region" description="Low complexity" evidence="1">
    <location>
        <begin position="1"/>
        <end position="15"/>
    </location>
</feature>
<dbReference type="Proteomes" id="UP000656881">
    <property type="component" value="Unassembled WGS sequence"/>
</dbReference>
<keyword evidence="2" id="KW-0472">Membrane</keyword>
<evidence type="ECO:0000256" key="1">
    <source>
        <dbReference type="SAM" id="MobiDB-lite"/>
    </source>
</evidence>
<comment type="caution">
    <text evidence="3">The sequence shown here is derived from an EMBL/GenBank/DDBJ whole genome shotgun (WGS) entry which is preliminary data.</text>
</comment>
<proteinExistence type="predicted"/>
<gene>
    <name evidence="3" type="ORF">GCM10012286_68320</name>
</gene>
<keyword evidence="4" id="KW-1185">Reference proteome</keyword>
<feature type="region of interest" description="Disordered" evidence="1">
    <location>
        <begin position="226"/>
        <end position="245"/>
    </location>
</feature>
<feature type="region of interest" description="Disordered" evidence="1">
    <location>
        <begin position="130"/>
        <end position="167"/>
    </location>
</feature>
<reference evidence="4" key="1">
    <citation type="journal article" date="2019" name="Int. J. Syst. Evol. Microbiol.">
        <title>The Global Catalogue of Microorganisms (GCM) 10K type strain sequencing project: providing services to taxonomists for standard genome sequencing and annotation.</title>
        <authorList>
            <consortium name="The Broad Institute Genomics Platform"/>
            <consortium name="The Broad Institute Genome Sequencing Center for Infectious Disease"/>
            <person name="Wu L."/>
            <person name="Ma J."/>
        </authorList>
    </citation>
    <scope>NUCLEOTIDE SEQUENCE [LARGE SCALE GENOMIC DNA]</scope>
    <source>
        <strain evidence="4">CGMCC 4.7349</strain>
    </source>
</reference>
<evidence type="ECO:0000313" key="4">
    <source>
        <dbReference type="Proteomes" id="UP000656881"/>
    </source>
</evidence>
<organism evidence="3 4">
    <name type="scientific">Streptomyces lasiicapitis</name>
    <dbReference type="NCBI Taxonomy" id="1923961"/>
    <lineage>
        <taxon>Bacteria</taxon>
        <taxon>Bacillati</taxon>
        <taxon>Actinomycetota</taxon>
        <taxon>Actinomycetes</taxon>
        <taxon>Kitasatosporales</taxon>
        <taxon>Streptomycetaceae</taxon>
        <taxon>Streptomyces</taxon>
    </lineage>
</organism>
<feature type="compositionally biased region" description="Pro residues" evidence="1">
    <location>
        <begin position="27"/>
        <end position="38"/>
    </location>
</feature>
<name>A0ABQ2MN57_9ACTN</name>
<feature type="region of interest" description="Disordered" evidence="1">
    <location>
        <begin position="1"/>
        <end position="101"/>
    </location>
</feature>